<keyword evidence="2" id="KW-0378">Hydrolase</keyword>
<evidence type="ECO:0000256" key="1">
    <source>
        <dbReference type="ARBA" id="ARBA00007806"/>
    </source>
</evidence>
<dbReference type="InterPro" id="IPR000322">
    <property type="entry name" value="Glyco_hydro_31_TIM"/>
</dbReference>
<dbReference type="PANTHER" id="PTHR22762:SF165">
    <property type="entry name" value="PUTATIVE (AFU_ORTHOLOGUE AFUA_1G06560)-RELATED"/>
    <property type="match status" value="1"/>
</dbReference>
<accession>A0A506UG20</accession>
<comment type="caution">
    <text evidence="6">The sequence shown here is derived from an EMBL/GenBank/DDBJ whole genome shotgun (WGS) entry which is preliminary data.</text>
</comment>
<dbReference type="OrthoDB" id="176168at2"/>
<feature type="domain" description="Glycoside hydrolase family 31 TIM barrel" evidence="3">
    <location>
        <begin position="260"/>
        <end position="587"/>
    </location>
</feature>
<evidence type="ECO:0000259" key="3">
    <source>
        <dbReference type="Pfam" id="PF01055"/>
    </source>
</evidence>
<dbReference type="Pfam" id="PF01055">
    <property type="entry name" value="Glyco_hydro_31_2nd"/>
    <property type="match status" value="1"/>
</dbReference>
<organism evidence="6 7">
    <name type="scientific">Martelella alba</name>
    <dbReference type="NCBI Taxonomy" id="2590451"/>
    <lineage>
        <taxon>Bacteria</taxon>
        <taxon>Pseudomonadati</taxon>
        <taxon>Pseudomonadota</taxon>
        <taxon>Alphaproteobacteria</taxon>
        <taxon>Hyphomicrobiales</taxon>
        <taxon>Aurantimonadaceae</taxon>
        <taxon>Martelella</taxon>
    </lineage>
</organism>
<proteinExistence type="inferred from homology"/>
<dbReference type="Gene3D" id="3.20.20.80">
    <property type="entry name" value="Glycosidases"/>
    <property type="match status" value="1"/>
</dbReference>
<dbReference type="RefSeq" id="WP_141147646.1">
    <property type="nucleotide sequence ID" value="NZ_VHLG01000002.1"/>
</dbReference>
<feature type="domain" description="Glycoside hydrolase family 31 N-terminal" evidence="4">
    <location>
        <begin position="27"/>
        <end position="213"/>
    </location>
</feature>
<evidence type="ECO:0000313" key="6">
    <source>
        <dbReference type="EMBL" id="TPW32134.1"/>
    </source>
</evidence>
<dbReference type="GO" id="GO:0030246">
    <property type="term" value="F:carbohydrate binding"/>
    <property type="evidence" value="ECO:0007669"/>
    <property type="project" value="InterPro"/>
</dbReference>
<feature type="domain" description="Glycosyl hydrolase family 31 C-terminal" evidence="5">
    <location>
        <begin position="596"/>
        <end position="683"/>
    </location>
</feature>
<keyword evidence="2" id="KW-0326">Glycosidase</keyword>
<sequence>MRTLKNWTLSSRDAHGVTLLLDGRHSLVITVLEDALFRVSLKKDGDWRLDRTWSIAPEDDVAFEGRARDDLSGFSLPAFTIEDGESLTLATETLRLSIANPLTMRWEARQADGNFALLAEERPTGAYMLGIRDHRASHFLLRKPGERVYGLGEKSGDLERSGRRYEMRNLDAMGYNAKSTDPLYKHLPVTFTVTPDAGAFSVFYDNLATCWFDLGNELDNYHKPFRAWRALDGDLDYYFAFAPDMLDLVKGHTRLTGGSAFMPRWALGYSGSTMAYTDRPNAQEELEGFLAKLAEHDIPCDSFQMSSGYTSIADKRYVFNWNYEKFPDVEAMTAKFADAGLTLIANIKPALLQDHPRFTEALDAGLFVTDSETNSYADAVYWDDSGAHLDFTNPAAVAWWKEGVTEQLLKRGIACTWNDNNEYEIWDDGARCHGFGREIPVALIRPLHSMLMSRASRDAQIAFAPEERPYLISRAGCPGIQRYVQTWTGDNYTRWETVRYNIRMGLSLSLSGIYNVGHDVGGFSGPKPEPELFVRWVQNGIFHPRFTIHSWNDDGTANEAWMYPEVLPLIRNALKFRYRLTPYLYTLTWLATTAHEPMLRPTFLDHPQDAKTFAETDDFMIGRDLLVANVVDKGATERVVYLPENQTGWWDFWSGSYYPPGTEVTLPVTLESMPLFVRAGAVITLSEGAERAGSEADTARTLAIFPVPGDFTAESIAFEDDGRTVDWQQDKARRVTTFGLSGTGDSLALSIACKGDFRPAYEAARVQLPAGEKRAISVNGITVGNGDMVSF</sequence>
<dbReference type="PANTHER" id="PTHR22762">
    <property type="entry name" value="ALPHA-GLUCOSIDASE"/>
    <property type="match status" value="1"/>
</dbReference>
<dbReference type="InterPro" id="IPR013780">
    <property type="entry name" value="Glyco_hydro_b"/>
</dbReference>
<protein>
    <submittedName>
        <fullName evidence="6">Alpha-glucosidase</fullName>
    </submittedName>
</protein>
<dbReference type="InterPro" id="IPR017853">
    <property type="entry name" value="GH"/>
</dbReference>
<dbReference type="Gene3D" id="2.60.40.1760">
    <property type="entry name" value="glycosyl hydrolase (family 31)"/>
    <property type="match status" value="1"/>
</dbReference>
<keyword evidence="7" id="KW-1185">Reference proteome</keyword>
<dbReference type="EMBL" id="VHLG01000002">
    <property type="protein sequence ID" value="TPW32134.1"/>
    <property type="molecule type" value="Genomic_DNA"/>
</dbReference>
<evidence type="ECO:0000259" key="5">
    <source>
        <dbReference type="Pfam" id="PF21365"/>
    </source>
</evidence>
<dbReference type="Proteomes" id="UP000318801">
    <property type="component" value="Unassembled WGS sequence"/>
</dbReference>
<dbReference type="GO" id="GO:0005975">
    <property type="term" value="P:carbohydrate metabolic process"/>
    <property type="evidence" value="ECO:0007669"/>
    <property type="project" value="InterPro"/>
</dbReference>
<dbReference type="Pfam" id="PF13802">
    <property type="entry name" value="Gal_mutarotas_2"/>
    <property type="match status" value="1"/>
</dbReference>
<evidence type="ECO:0000256" key="2">
    <source>
        <dbReference type="RuleBase" id="RU361185"/>
    </source>
</evidence>
<dbReference type="InterPro" id="IPR048395">
    <property type="entry name" value="Glyco_hydro_31_C"/>
</dbReference>
<dbReference type="InterPro" id="IPR011013">
    <property type="entry name" value="Gal_mutarotase_sf_dom"/>
</dbReference>
<dbReference type="SUPFAM" id="SSF51011">
    <property type="entry name" value="Glycosyl hydrolase domain"/>
    <property type="match status" value="1"/>
</dbReference>
<dbReference type="SUPFAM" id="SSF51445">
    <property type="entry name" value="(Trans)glycosidases"/>
    <property type="match status" value="1"/>
</dbReference>
<dbReference type="SUPFAM" id="SSF74650">
    <property type="entry name" value="Galactose mutarotase-like"/>
    <property type="match status" value="1"/>
</dbReference>
<evidence type="ECO:0000313" key="7">
    <source>
        <dbReference type="Proteomes" id="UP000318801"/>
    </source>
</evidence>
<name>A0A506UG20_9HYPH</name>
<dbReference type="AlphaFoldDB" id="A0A506UG20"/>
<comment type="similarity">
    <text evidence="1 2">Belongs to the glycosyl hydrolase 31 family.</text>
</comment>
<gene>
    <name evidence="6" type="ORF">FJU08_03740</name>
</gene>
<dbReference type="Gene3D" id="2.60.40.1180">
    <property type="entry name" value="Golgi alpha-mannosidase II"/>
    <property type="match status" value="2"/>
</dbReference>
<evidence type="ECO:0000259" key="4">
    <source>
        <dbReference type="Pfam" id="PF13802"/>
    </source>
</evidence>
<dbReference type="CDD" id="cd06599">
    <property type="entry name" value="GH31_glycosidase_Aec37"/>
    <property type="match status" value="1"/>
</dbReference>
<dbReference type="GO" id="GO:0004553">
    <property type="term" value="F:hydrolase activity, hydrolyzing O-glycosyl compounds"/>
    <property type="evidence" value="ECO:0007669"/>
    <property type="project" value="InterPro"/>
</dbReference>
<dbReference type="Pfam" id="PF21365">
    <property type="entry name" value="Glyco_hydro_31_3rd"/>
    <property type="match status" value="1"/>
</dbReference>
<reference evidence="6 7" key="1">
    <citation type="submission" date="2019-06" db="EMBL/GenBank/DDBJ databases">
        <authorList>
            <person name="Li M."/>
        </authorList>
    </citation>
    <scope>NUCLEOTIDE SEQUENCE [LARGE SCALE GENOMIC DNA]</scope>
    <source>
        <strain evidence="6 7">BGMRC2036</strain>
    </source>
</reference>
<dbReference type="InterPro" id="IPR025887">
    <property type="entry name" value="Glyco_hydro_31_N_dom"/>
</dbReference>
<dbReference type="CDD" id="cd14752">
    <property type="entry name" value="GH31_N"/>
    <property type="match status" value="1"/>
</dbReference>